<keyword evidence="3" id="KW-1185">Reference proteome</keyword>
<comment type="caution">
    <text evidence="2">The sequence shown here is derived from an EMBL/GenBank/DDBJ whole genome shotgun (WGS) entry which is preliminary data.</text>
</comment>
<evidence type="ECO:0000313" key="3">
    <source>
        <dbReference type="Proteomes" id="UP000653480"/>
    </source>
</evidence>
<proteinExistence type="predicted"/>
<protein>
    <submittedName>
        <fullName evidence="2">Uncharacterized protein</fullName>
    </submittedName>
</protein>
<dbReference type="Proteomes" id="UP000653480">
    <property type="component" value="Unassembled WGS sequence"/>
</dbReference>
<feature type="region of interest" description="Disordered" evidence="1">
    <location>
        <begin position="1"/>
        <end position="21"/>
    </location>
</feature>
<accession>A0A8H9H5S2</accession>
<gene>
    <name evidence="2" type="ORF">GCM10011574_69480</name>
</gene>
<evidence type="ECO:0000256" key="1">
    <source>
        <dbReference type="SAM" id="MobiDB-lite"/>
    </source>
</evidence>
<evidence type="ECO:0000313" key="2">
    <source>
        <dbReference type="EMBL" id="GGO31559.1"/>
    </source>
</evidence>
<dbReference type="AlphaFoldDB" id="A0A8H9H5S2"/>
<name>A0A8H9H5S2_9ACTN</name>
<sequence length="64" mass="6827">MAPPEMSPHSQQRLHPQGAGARIRRGTLLTGIVTILRNENGFVEVRAATAAEAARVLGVERLPG</sequence>
<reference evidence="2" key="2">
    <citation type="submission" date="2020-09" db="EMBL/GenBank/DDBJ databases">
        <authorList>
            <person name="Sun Q."/>
            <person name="Zhou Y."/>
        </authorList>
    </citation>
    <scope>NUCLEOTIDE SEQUENCE</scope>
    <source>
        <strain evidence="2">CGMCC 4.7138</strain>
    </source>
</reference>
<organism evidence="2 3">
    <name type="scientific">Microbispora bryophytorum</name>
    <dbReference type="NCBI Taxonomy" id="1460882"/>
    <lineage>
        <taxon>Bacteria</taxon>
        <taxon>Bacillati</taxon>
        <taxon>Actinomycetota</taxon>
        <taxon>Actinomycetes</taxon>
        <taxon>Streptosporangiales</taxon>
        <taxon>Streptosporangiaceae</taxon>
        <taxon>Microbispora</taxon>
    </lineage>
</organism>
<dbReference type="RefSeq" id="WP_142575808.1">
    <property type="nucleotide sequence ID" value="NZ_BMMN01000024.1"/>
</dbReference>
<dbReference type="EMBL" id="BMMN01000024">
    <property type="protein sequence ID" value="GGO31559.1"/>
    <property type="molecule type" value="Genomic_DNA"/>
</dbReference>
<reference evidence="2" key="1">
    <citation type="journal article" date="2014" name="Int. J. Syst. Evol. Microbiol.">
        <title>Complete genome sequence of Corynebacterium casei LMG S-19264T (=DSM 44701T), isolated from a smear-ripened cheese.</title>
        <authorList>
            <consortium name="US DOE Joint Genome Institute (JGI-PGF)"/>
            <person name="Walter F."/>
            <person name="Albersmeier A."/>
            <person name="Kalinowski J."/>
            <person name="Ruckert C."/>
        </authorList>
    </citation>
    <scope>NUCLEOTIDE SEQUENCE</scope>
    <source>
        <strain evidence="2">CGMCC 4.7138</strain>
    </source>
</reference>